<evidence type="ECO:0000256" key="1">
    <source>
        <dbReference type="ARBA" id="ARBA00009431"/>
    </source>
</evidence>
<evidence type="ECO:0000313" key="5">
    <source>
        <dbReference type="Proteomes" id="UP000825935"/>
    </source>
</evidence>
<keyword evidence="3" id="KW-0378">Hydrolase</keyword>
<dbReference type="PANTHER" id="PTHR11802:SF449">
    <property type="entry name" value="CARBOXYPEPTIDASE"/>
    <property type="match status" value="1"/>
</dbReference>
<name>A0A8T2Q2F0_CERRI</name>
<evidence type="ECO:0000313" key="4">
    <source>
        <dbReference type="EMBL" id="KAH7278127.1"/>
    </source>
</evidence>
<proteinExistence type="inferred from homology"/>
<organism evidence="4 5">
    <name type="scientific">Ceratopteris richardii</name>
    <name type="common">Triangle waterfern</name>
    <dbReference type="NCBI Taxonomy" id="49495"/>
    <lineage>
        <taxon>Eukaryota</taxon>
        <taxon>Viridiplantae</taxon>
        <taxon>Streptophyta</taxon>
        <taxon>Embryophyta</taxon>
        <taxon>Tracheophyta</taxon>
        <taxon>Polypodiopsida</taxon>
        <taxon>Polypodiidae</taxon>
        <taxon>Polypodiales</taxon>
        <taxon>Pteridineae</taxon>
        <taxon>Pteridaceae</taxon>
        <taxon>Parkerioideae</taxon>
        <taxon>Ceratopteris</taxon>
    </lineage>
</organism>
<evidence type="ECO:0000256" key="2">
    <source>
        <dbReference type="ARBA" id="ARBA00023180"/>
    </source>
</evidence>
<reference evidence="4" key="1">
    <citation type="submission" date="2021-08" db="EMBL/GenBank/DDBJ databases">
        <title>WGS assembly of Ceratopteris richardii.</title>
        <authorList>
            <person name="Marchant D.B."/>
            <person name="Chen G."/>
            <person name="Jenkins J."/>
            <person name="Shu S."/>
            <person name="Leebens-Mack J."/>
            <person name="Grimwood J."/>
            <person name="Schmutz J."/>
            <person name="Soltis P."/>
            <person name="Soltis D."/>
            <person name="Chen Z.-H."/>
        </authorList>
    </citation>
    <scope>NUCLEOTIDE SEQUENCE</scope>
    <source>
        <strain evidence="4">Whitten #5841</strain>
        <tissue evidence="4">Leaf</tissue>
    </source>
</reference>
<keyword evidence="2" id="KW-0325">Glycoprotein</keyword>
<evidence type="ECO:0000256" key="3">
    <source>
        <dbReference type="RuleBase" id="RU361156"/>
    </source>
</evidence>
<comment type="similarity">
    <text evidence="1 3">Belongs to the peptidase S10 family.</text>
</comment>
<dbReference type="Gene3D" id="3.40.50.1820">
    <property type="entry name" value="alpha/beta hydrolase"/>
    <property type="match status" value="1"/>
</dbReference>
<protein>
    <recommendedName>
        <fullName evidence="3">Carboxypeptidase</fullName>
        <ecNumber evidence="3">3.4.16.-</ecNumber>
    </recommendedName>
</protein>
<dbReference type="GO" id="GO:0004185">
    <property type="term" value="F:serine-type carboxypeptidase activity"/>
    <property type="evidence" value="ECO:0007669"/>
    <property type="project" value="UniProtKB-UniRule"/>
</dbReference>
<dbReference type="EC" id="3.4.16.-" evidence="3"/>
<dbReference type="PANTHER" id="PTHR11802">
    <property type="entry name" value="SERINE PROTEASE FAMILY S10 SERINE CARBOXYPEPTIDASE"/>
    <property type="match status" value="1"/>
</dbReference>
<dbReference type="PROSITE" id="PS00131">
    <property type="entry name" value="CARBOXYPEPT_SER_SER"/>
    <property type="match status" value="1"/>
</dbReference>
<dbReference type="PROSITE" id="PS00560">
    <property type="entry name" value="CARBOXYPEPT_SER_HIS"/>
    <property type="match status" value="1"/>
</dbReference>
<dbReference type="InterPro" id="IPR033124">
    <property type="entry name" value="Ser_caboxypep_his_AS"/>
</dbReference>
<dbReference type="InterPro" id="IPR029058">
    <property type="entry name" value="AB_hydrolase_fold"/>
</dbReference>
<accession>A0A8T2Q2F0</accession>
<gene>
    <name evidence="4" type="ORF">KP509_38G025500</name>
</gene>
<dbReference type="SUPFAM" id="SSF53474">
    <property type="entry name" value="alpha/beta-Hydrolases"/>
    <property type="match status" value="1"/>
</dbReference>
<dbReference type="InterPro" id="IPR001563">
    <property type="entry name" value="Peptidase_S10"/>
</dbReference>
<dbReference type="EMBL" id="CM035443">
    <property type="protein sequence ID" value="KAH7278127.1"/>
    <property type="molecule type" value="Genomic_DNA"/>
</dbReference>
<dbReference type="OrthoDB" id="443318at2759"/>
<keyword evidence="5" id="KW-1185">Reference proteome</keyword>
<dbReference type="Proteomes" id="UP000825935">
    <property type="component" value="Chromosome 38"/>
</dbReference>
<dbReference type="GO" id="GO:0006508">
    <property type="term" value="P:proteolysis"/>
    <property type="evidence" value="ECO:0007669"/>
    <property type="project" value="UniProtKB-KW"/>
</dbReference>
<dbReference type="AlphaFoldDB" id="A0A8T2Q2F0"/>
<comment type="caution">
    <text evidence="4">The sequence shown here is derived from an EMBL/GenBank/DDBJ whole genome shotgun (WGS) entry which is preliminary data.</text>
</comment>
<dbReference type="InterPro" id="IPR018202">
    <property type="entry name" value="Ser_caboxypep_ser_AS"/>
</dbReference>
<keyword evidence="3" id="KW-0645">Protease</keyword>
<keyword evidence="3" id="KW-0121">Carboxypeptidase</keyword>
<dbReference type="PRINTS" id="PR00724">
    <property type="entry name" value="CRBOXYPTASEC"/>
</dbReference>
<dbReference type="Pfam" id="PF00450">
    <property type="entry name" value="Peptidase_S10"/>
    <property type="match status" value="1"/>
</dbReference>
<sequence>MGSYTPRVKNNVLAEKSNIVDVKAVKVKKALQYCSKGLISGTGLPKEALPTKSGYLPVSGSSKSKLFYVFYEAENSSFPLPSTPWVVWLNGGPGCSSLIGCFYEIGPWRIMEDGSVHPNHGAWNQRCGIIFIDSPVGTGFSLAETENDIPKNKESVAKHLDYALNYFVRRNPIFRSRPLFVAGESYAGKYVPALAYHMLFQPSPLRTKLTGISIGNGLVDPRTQVQAYADVVCAFGLLDQKQSEHVRQMSRNIVDLIDREEWLEAHEKRSALCKWIEQSSGLKTMLDVRRGSRYHHLKDGTEYLAKYLNLSQVRTQLNVDGSAPPWSACRSNVRTIMAEDIMKTSKWMIEEILEKGLAVLLYQGMYDAKDGPAGSERWMRNLKYSKNKEFWESERNVWEVNGVLAGYTRSFSNLAHVVVAGAGHEVPTDQPVISQLMFESWMGANIRPIYEIERQEAKL</sequence>
<dbReference type="OMA" id="RILMLAM"/>